<evidence type="ECO:0000256" key="1">
    <source>
        <dbReference type="SAM" id="Phobius"/>
    </source>
</evidence>
<keyword evidence="1" id="KW-0812">Transmembrane</keyword>
<keyword evidence="1" id="KW-1133">Transmembrane helix</keyword>
<protein>
    <submittedName>
        <fullName evidence="2">Uncharacterized protein</fullName>
    </submittedName>
</protein>
<accession>A0A4R4E932</accession>
<gene>
    <name evidence="2" type="ORF">E0485_20160</name>
</gene>
<evidence type="ECO:0000313" key="3">
    <source>
        <dbReference type="Proteomes" id="UP000295418"/>
    </source>
</evidence>
<feature type="transmembrane region" description="Helical" evidence="1">
    <location>
        <begin position="6"/>
        <end position="29"/>
    </location>
</feature>
<reference evidence="2 3" key="1">
    <citation type="submission" date="2019-03" db="EMBL/GenBank/DDBJ databases">
        <authorList>
            <person name="Kim M.K.M."/>
        </authorList>
    </citation>
    <scope>NUCLEOTIDE SEQUENCE [LARGE SCALE GENOMIC DNA]</scope>
    <source>
        <strain evidence="2 3">18JY21-1</strain>
    </source>
</reference>
<proteinExistence type="predicted"/>
<sequence length="136" mass="15397">MINLFLASLGTVLGLLAIGGLVYGIWLIAMHRRTTADTSKMPFPSMLLRWTVLDYIIIVLFVLGLLLLFADLTAVLRDRASFSEWHLVYLVAGVIFSFMGMLMMVFRLFMLNNAIRSLGLLAPDHEREPDNRDHAE</sequence>
<feature type="transmembrane region" description="Helical" evidence="1">
    <location>
        <begin position="87"/>
        <end position="109"/>
    </location>
</feature>
<keyword evidence="3" id="KW-1185">Reference proteome</keyword>
<name>A0A4R4E932_9BACL</name>
<evidence type="ECO:0000313" key="2">
    <source>
        <dbReference type="EMBL" id="TCZ74295.1"/>
    </source>
</evidence>
<dbReference type="OrthoDB" id="2616762at2"/>
<dbReference type="EMBL" id="SKFG01000027">
    <property type="protein sequence ID" value="TCZ74295.1"/>
    <property type="molecule type" value="Genomic_DNA"/>
</dbReference>
<dbReference type="Proteomes" id="UP000295418">
    <property type="component" value="Unassembled WGS sequence"/>
</dbReference>
<feature type="transmembrane region" description="Helical" evidence="1">
    <location>
        <begin position="50"/>
        <end position="75"/>
    </location>
</feature>
<comment type="caution">
    <text evidence="2">The sequence shown here is derived from an EMBL/GenBank/DDBJ whole genome shotgun (WGS) entry which is preliminary data.</text>
</comment>
<dbReference type="RefSeq" id="WP_132419866.1">
    <property type="nucleotide sequence ID" value="NZ_SKFG01000027.1"/>
</dbReference>
<dbReference type="AlphaFoldDB" id="A0A4R4E932"/>
<keyword evidence="1" id="KW-0472">Membrane</keyword>
<organism evidence="2 3">
    <name type="scientific">Paenibacillus albiflavus</name>
    <dbReference type="NCBI Taxonomy" id="2545760"/>
    <lineage>
        <taxon>Bacteria</taxon>
        <taxon>Bacillati</taxon>
        <taxon>Bacillota</taxon>
        <taxon>Bacilli</taxon>
        <taxon>Bacillales</taxon>
        <taxon>Paenibacillaceae</taxon>
        <taxon>Paenibacillus</taxon>
    </lineage>
</organism>